<evidence type="ECO:0000256" key="5">
    <source>
        <dbReference type="ARBA" id="ARBA00023163"/>
    </source>
</evidence>
<protein>
    <submittedName>
        <fullName evidence="7">Sigma-54 interaction domain-containing protein</fullName>
    </submittedName>
</protein>
<proteinExistence type="predicted"/>
<evidence type="ECO:0000256" key="2">
    <source>
        <dbReference type="ARBA" id="ARBA00022840"/>
    </source>
</evidence>
<name>A0A1H7N614_STIAU</name>
<accession>A0A1H7N614</accession>
<keyword evidence="4" id="KW-0238">DNA-binding</keyword>
<evidence type="ECO:0000256" key="1">
    <source>
        <dbReference type="ARBA" id="ARBA00022741"/>
    </source>
</evidence>
<keyword evidence="1" id="KW-0547">Nucleotide-binding</keyword>
<dbReference type="SUPFAM" id="SSF52540">
    <property type="entry name" value="P-loop containing nucleoside triphosphate hydrolases"/>
    <property type="match status" value="1"/>
</dbReference>
<dbReference type="PROSITE" id="PS50045">
    <property type="entry name" value="SIGMA54_INTERACT_4"/>
    <property type="match status" value="1"/>
</dbReference>
<dbReference type="CDD" id="cd00009">
    <property type="entry name" value="AAA"/>
    <property type="match status" value="1"/>
</dbReference>
<dbReference type="GO" id="GO:0006355">
    <property type="term" value="P:regulation of DNA-templated transcription"/>
    <property type="evidence" value="ECO:0007669"/>
    <property type="project" value="InterPro"/>
</dbReference>
<gene>
    <name evidence="7" type="ORF">SAMN05444354_104225</name>
</gene>
<keyword evidence="8" id="KW-1185">Reference proteome</keyword>
<feature type="domain" description="Sigma-54 factor interaction" evidence="6">
    <location>
        <begin position="232"/>
        <end position="463"/>
    </location>
</feature>
<dbReference type="InterPro" id="IPR003593">
    <property type="entry name" value="AAA+_ATPase"/>
</dbReference>
<sequence>MKKGREQDARDSLGLDDGMQEDLSSLVVALSKAGDFEDAAARTLSSLMRLTEEEIATSRYKNHGKVLRGMVHLRRSGGYLRLAILEQGAATVKSAGGAMEAPSLVSATAWHSVVQHNCPVFIDAILGTLRPYSPQDTERLEELLPGGFGSQESRQSFLSRQASHVCVIPLRTPGSGIGGMISLEADCPPAMGQDFVWRDCVDRLQLVAEIAAPYLTGLPFPPAPQAEVDEFMPVIGTSMANLLPILGVFSQQEESILISGATGAGKSRLARWCHARSNRRPGPFEVLDLISVPEDLQMAELFGWKRGAFTGAVRDSVGSLGRAEGGTLFIDEIDKLSMKAQAGLLRVLEERTYRVLGDGTGDRSADVRFVIGTNVDLREAVRAGRFREDLYYRINVLPLRVPPLDERRDEIPKWAEYMVNRRHREQFPSGQARLSPEAEQRLSNRSWPGNLRQLDNIIRRAYTLAMVEYGASPELLLKEGHISRALEYEEATGEPVVPRGEPLSLTEAMREVATAFIAEARRRGTPLDLGLTEALTGVVLGQAVQELGREEAFRLLGRENLLKNRNHHKVLKRELEKVEALYKELTGSSSPFSGLLPDEEPG</sequence>
<dbReference type="Proteomes" id="UP000182719">
    <property type="component" value="Unassembled WGS sequence"/>
</dbReference>
<evidence type="ECO:0000313" key="8">
    <source>
        <dbReference type="Proteomes" id="UP000182719"/>
    </source>
</evidence>
<dbReference type="InterPro" id="IPR058031">
    <property type="entry name" value="AAA_lid_NorR"/>
</dbReference>
<dbReference type="Pfam" id="PF25601">
    <property type="entry name" value="AAA_lid_14"/>
    <property type="match status" value="1"/>
</dbReference>
<dbReference type="EMBL" id="FOAP01000004">
    <property type="protein sequence ID" value="SEL18940.1"/>
    <property type="molecule type" value="Genomic_DNA"/>
</dbReference>
<dbReference type="InterPro" id="IPR027417">
    <property type="entry name" value="P-loop_NTPase"/>
</dbReference>
<evidence type="ECO:0000256" key="4">
    <source>
        <dbReference type="ARBA" id="ARBA00023125"/>
    </source>
</evidence>
<dbReference type="GO" id="GO:0005524">
    <property type="term" value="F:ATP binding"/>
    <property type="evidence" value="ECO:0007669"/>
    <property type="project" value="UniProtKB-KW"/>
</dbReference>
<dbReference type="PROSITE" id="PS00688">
    <property type="entry name" value="SIGMA54_INTERACT_3"/>
    <property type="match status" value="1"/>
</dbReference>
<dbReference type="InterPro" id="IPR002078">
    <property type="entry name" value="Sigma_54_int"/>
</dbReference>
<evidence type="ECO:0000313" key="7">
    <source>
        <dbReference type="EMBL" id="SEL18940.1"/>
    </source>
</evidence>
<keyword evidence="5" id="KW-0804">Transcription</keyword>
<dbReference type="PANTHER" id="PTHR32071">
    <property type="entry name" value="TRANSCRIPTIONAL REGULATORY PROTEIN"/>
    <property type="match status" value="1"/>
</dbReference>
<dbReference type="Gene3D" id="1.10.8.60">
    <property type="match status" value="1"/>
</dbReference>
<dbReference type="InterPro" id="IPR025943">
    <property type="entry name" value="Sigma_54_int_dom_ATP-bd_2"/>
</dbReference>
<dbReference type="OrthoDB" id="5488837at2"/>
<dbReference type="GO" id="GO:0003677">
    <property type="term" value="F:DNA binding"/>
    <property type="evidence" value="ECO:0007669"/>
    <property type="project" value="UniProtKB-KW"/>
</dbReference>
<evidence type="ECO:0000259" key="6">
    <source>
        <dbReference type="PROSITE" id="PS50045"/>
    </source>
</evidence>
<dbReference type="Pfam" id="PF00158">
    <property type="entry name" value="Sigma54_activat"/>
    <property type="match status" value="1"/>
</dbReference>
<dbReference type="Gene3D" id="3.40.50.300">
    <property type="entry name" value="P-loop containing nucleotide triphosphate hydrolases"/>
    <property type="match status" value="1"/>
</dbReference>
<keyword evidence="2" id="KW-0067">ATP-binding</keyword>
<keyword evidence="3" id="KW-0805">Transcription regulation</keyword>
<dbReference type="AlphaFoldDB" id="A0A1H7N614"/>
<dbReference type="PROSITE" id="PS00676">
    <property type="entry name" value="SIGMA54_INTERACT_2"/>
    <property type="match status" value="1"/>
</dbReference>
<reference evidence="8" key="1">
    <citation type="submission" date="2016-10" db="EMBL/GenBank/DDBJ databases">
        <authorList>
            <person name="Varghese N."/>
            <person name="Submissions S."/>
        </authorList>
    </citation>
    <scope>NUCLEOTIDE SEQUENCE [LARGE SCALE GENOMIC DNA]</scope>
    <source>
        <strain evidence="8">DSM 17044</strain>
    </source>
</reference>
<dbReference type="InterPro" id="IPR025944">
    <property type="entry name" value="Sigma_54_int_dom_CS"/>
</dbReference>
<evidence type="ECO:0000256" key="3">
    <source>
        <dbReference type="ARBA" id="ARBA00023015"/>
    </source>
</evidence>
<dbReference type="SMART" id="SM00382">
    <property type="entry name" value="AAA"/>
    <property type="match status" value="1"/>
</dbReference>
<organism evidence="7 8">
    <name type="scientific">Stigmatella aurantiaca</name>
    <dbReference type="NCBI Taxonomy" id="41"/>
    <lineage>
        <taxon>Bacteria</taxon>
        <taxon>Pseudomonadati</taxon>
        <taxon>Myxococcota</taxon>
        <taxon>Myxococcia</taxon>
        <taxon>Myxococcales</taxon>
        <taxon>Cystobacterineae</taxon>
        <taxon>Archangiaceae</taxon>
        <taxon>Stigmatella</taxon>
    </lineage>
</organism>